<keyword evidence="3" id="KW-1133">Transmembrane helix</keyword>
<proteinExistence type="predicted"/>
<organism evidence="5 6">
    <name type="scientific">Neisseria elongata subsp. glycolytica ATCC 29315</name>
    <dbReference type="NCBI Taxonomy" id="546263"/>
    <lineage>
        <taxon>Bacteria</taxon>
        <taxon>Pseudomonadati</taxon>
        <taxon>Pseudomonadota</taxon>
        <taxon>Betaproteobacteria</taxon>
        <taxon>Neisseriales</taxon>
        <taxon>Neisseriaceae</taxon>
        <taxon>Neisseria</taxon>
    </lineage>
</organism>
<evidence type="ECO:0000313" key="6">
    <source>
        <dbReference type="Proteomes" id="UP000005536"/>
    </source>
</evidence>
<sequence>MEQKNIARIAVAVFQTASHISAHQTSINKLSKRNKFMRWQGREQSSNIEDRRGSGGGGGGGMGIIGVIVVLVGAYYGVDLSGLVGGAQQLSGGAQQTVVESKQEAQLRELAGVVLADTEKTWANYFAKRNARYTPTTLVLYTGGTRTACGMGQAAMGPFYCPADKKVYLDLSFYEEMRTKLGAAGDTAFGYVIAHEVGHHVQNLLGILPQVHQMQQQAGKTEANKLSVKLELQADCFAGIWAKDAQRQDLLEEGDIEEAINAAEAVGDDTLQKRSQGYVVPDSFTHGSSAQRMYWFKRGFESGDINRCNTFDN</sequence>
<dbReference type="Proteomes" id="UP000005536">
    <property type="component" value="Unassembled WGS sequence"/>
</dbReference>
<evidence type="ECO:0000256" key="4">
    <source>
        <dbReference type="ARBA" id="ARBA00023136"/>
    </source>
</evidence>
<name>D4DS13_NEIEG</name>
<comment type="subcellular location">
    <subcellularLocation>
        <location evidence="1">Membrane</location>
        <topology evidence="1">Single-pass membrane protein</topology>
    </subcellularLocation>
</comment>
<gene>
    <name evidence="5" type="ORF">NEIELOOT_01856</name>
</gene>
<keyword evidence="2" id="KW-0812">Transmembrane</keyword>
<dbReference type="PANTHER" id="PTHR30168:SF0">
    <property type="entry name" value="INNER MEMBRANE PROTEIN"/>
    <property type="match status" value="1"/>
</dbReference>
<accession>D4DS13</accession>
<reference evidence="5 6" key="1">
    <citation type="submission" date="2010-02" db="EMBL/GenBank/DDBJ databases">
        <authorList>
            <person name="Weinstock G."/>
            <person name="Sodergren E."/>
            <person name="Clifton S."/>
            <person name="Fulton L."/>
            <person name="Fulton B."/>
            <person name="Courtney L."/>
            <person name="Fronick C."/>
            <person name="Harrison M."/>
            <person name="Strong C."/>
            <person name="Farmer C."/>
            <person name="Delahaunty K."/>
            <person name="Markovic C."/>
            <person name="Hall O."/>
            <person name="Minx P."/>
            <person name="Tomlinson C."/>
            <person name="Mitreva M."/>
            <person name="Nelson J."/>
            <person name="Hou S."/>
            <person name="Wollam A."/>
            <person name="Pepin K.H."/>
            <person name="Johnson M."/>
            <person name="Bhonagiri V."/>
            <person name="Zhang X."/>
            <person name="Suruliraj S."/>
            <person name="Warren W."/>
            <person name="Chinwalla A."/>
            <person name="Mardis E.R."/>
            <person name="Wilson R.K."/>
        </authorList>
    </citation>
    <scope>NUCLEOTIDE SEQUENCE [LARGE SCALE GENOMIC DNA]</scope>
    <source>
        <strain evidence="5 6">ATCC 29315</strain>
    </source>
</reference>
<dbReference type="EMBL" id="ADBF01000159">
    <property type="protein sequence ID" value="EFE49358.1"/>
    <property type="molecule type" value="Genomic_DNA"/>
</dbReference>
<evidence type="ECO:0000256" key="3">
    <source>
        <dbReference type="ARBA" id="ARBA00022989"/>
    </source>
</evidence>
<evidence type="ECO:0000256" key="1">
    <source>
        <dbReference type="ARBA" id="ARBA00004167"/>
    </source>
</evidence>
<dbReference type="GO" id="GO:0016020">
    <property type="term" value="C:membrane"/>
    <property type="evidence" value="ECO:0007669"/>
    <property type="project" value="UniProtKB-SubCell"/>
</dbReference>
<keyword evidence="4" id="KW-0472">Membrane</keyword>
<dbReference type="PANTHER" id="PTHR30168">
    <property type="entry name" value="PUTATIVE MEMBRANE PROTEIN YPFJ"/>
    <property type="match status" value="1"/>
</dbReference>
<evidence type="ECO:0000256" key="2">
    <source>
        <dbReference type="ARBA" id="ARBA00022692"/>
    </source>
</evidence>
<dbReference type="AlphaFoldDB" id="D4DS13"/>
<dbReference type="InterPro" id="IPR007343">
    <property type="entry name" value="Uncharacterised_pept_Zn_put"/>
</dbReference>
<evidence type="ECO:0000313" key="5">
    <source>
        <dbReference type="EMBL" id="EFE49358.1"/>
    </source>
</evidence>
<comment type="caution">
    <text evidence="5">The sequence shown here is derived from an EMBL/GenBank/DDBJ whole genome shotgun (WGS) entry which is preliminary data.</text>
</comment>
<dbReference type="Pfam" id="PF04228">
    <property type="entry name" value="Zn_peptidase"/>
    <property type="match status" value="1"/>
</dbReference>
<protein>
    <submittedName>
        <fullName evidence="5">Putative neutral zinc metallopeptidase</fullName>
    </submittedName>
</protein>